<dbReference type="Pfam" id="PF12840">
    <property type="entry name" value="HTH_20"/>
    <property type="match status" value="1"/>
</dbReference>
<comment type="caution">
    <text evidence="6">The sequence shown here is derived from an EMBL/GenBank/DDBJ whole genome shotgun (WGS) entry which is preliminary data.</text>
</comment>
<dbReference type="SMART" id="SM00418">
    <property type="entry name" value="HTH_ARSR"/>
    <property type="match status" value="1"/>
</dbReference>
<protein>
    <submittedName>
        <fullName evidence="6">ArsR family transcriptional regulator</fullName>
    </submittedName>
</protein>
<evidence type="ECO:0000313" key="6">
    <source>
        <dbReference type="EMBL" id="GBG14597.1"/>
    </source>
</evidence>
<keyword evidence="4" id="KW-0804">Transcription</keyword>
<evidence type="ECO:0000256" key="1">
    <source>
        <dbReference type="ARBA" id="ARBA00022849"/>
    </source>
</evidence>
<dbReference type="Proteomes" id="UP000245081">
    <property type="component" value="Unassembled WGS sequence"/>
</dbReference>
<dbReference type="PANTHER" id="PTHR33154:SF18">
    <property type="entry name" value="ARSENICAL RESISTANCE OPERON REPRESSOR"/>
    <property type="match status" value="1"/>
</dbReference>
<dbReference type="AlphaFoldDB" id="A0A2R5F8S3"/>
<keyword evidence="7" id="KW-1185">Reference proteome</keyword>
<evidence type="ECO:0000256" key="2">
    <source>
        <dbReference type="ARBA" id="ARBA00023015"/>
    </source>
</evidence>
<dbReference type="InterPro" id="IPR011991">
    <property type="entry name" value="ArsR-like_HTH"/>
</dbReference>
<dbReference type="PROSITE" id="PS50987">
    <property type="entry name" value="HTH_ARSR_2"/>
    <property type="match status" value="1"/>
</dbReference>
<accession>A0A2R5F8S3</accession>
<reference evidence="6 7" key="1">
    <citation type="journal article" date="2018" name="Environ. Microbiol.">
        <title>Isolation and genomic characterization of Novimethylophilus kurashikiensis gen. nov. sp. nov., a new lanthanide-dependent methylotrophic species of Methylophilaceae.</title>
        <authorList>
            <person name="Lv H."/>
            <person name="Sahin N."/>
            <person name="Tani A."/>
        </authorList>
    </citation>
    <scope>NUCLEOTIDE SEQUENCE [LARGE SCALE GENOMIC DNA]</scope>
    <source>
        <strain evidence="6 7">La2-4</strain>
    </source>
</reference>
<gene>
    <name evidence="6" type="ORF">NMK_2196</name>
</gene>
<dbReference type="InterPro" id="IPR036388">
    <property type="entry name" value="WH-like_DNA-bd_sf"/>
</dbReference>
<dbReference type="Gene3D" id="1.10.10.10">
    <property type="entry name" value="Winged helix-like DNA-binding domain superfamily/Winged helix DNA-binding domain"/>
    <property type="match status" value="1"/>
</dbReference>
<dbReference type="NCBIfam" id="NF033788">
    <property type="entry name" value="HTH_metalloreg"/>
    <property type="match status" value="1"/>
</dbReference>
<name>A0A2R5F8S3_9PROT</name>
<dbReference type="InterPro" id="IPR051081">
    <property type="entry name" value="HTH_MetalResp_TranReg"/>
</dbReference>
<dbReference type="GO" id="GO:0046685">
    <property type="term" value="P:response to arsenic-containing substance"/>
    <property type="evidence" value="ECO:0007669"/>
    <property type="project" value="UniProtKB-KW"/>
</dbReference>
<organism evidence="6 7">
    <name type="scientific">Novimethylophilus kurashikiensis</name>
    <dbReference type="NCBI Taxonomy" id="1825523"/>
    <lineage>
        <taxon>Bacteria</taxon>
        <taxon>Pseudomonadati</taxon>
        <taxon>Pseudomonadota</taxon>
        <taxon>Betaproteobacteria</taxon>
        <taxon>Nitrosomonadales</taxon>
        <taxon>Methylophilaceae</taxon>
        <taxon>Novimethylophilus</taxon>
    </lineage>
</organism>
<dbReference type="InterPro" id="IPR001845">
    <property type="entry name" value="HTH_ArsR_DNA-bd_dom"/>
</dbReference>
<dbReference type="SUPFAM" id="SSF46785">
    <property type="entry name" value="Winged helix' DNA-binding domain"/>
    <property type="match status" value="1"/>
</dbReference>
<keyword evidence="3" id="KW-0238">DNA-binding</keyword>
<dbReference type="GO" id="GO:0003700">
    <property type="term" value="F:DNA-binding transcription factor activity"/>
    <property type="evidence" value="ECO:0007669"/>
    <property type="project" value="InterPro"/>
</dbReference>
<dbReference type="RefSeq" id="WP_146187181.1">
    <property type="nucleotide sequence ID" value="NZ_BDOQ01000008.1"/>
</dbReference>
<dbReference type="PRINTS" id="PR00778">
    <property type="entry name" value="HTHARSR"/>
</dbReference>
<dbReference type="CDD" id="cd00090">
    <property type="entry name" value="HTH_ARSR"/>
    <property type="match status" value="1"/>
</dbReference>
<evidence type="ECO:0000256" key="4">
    <source>
        <dbReference type="ARBA" id="ARBA00023163"/>
    </source>
</evidence>
<dbReference type="EMBL" id="BDOQ01000008">
    <property type="protein sequence ID" value="GBG14597.1"/>
    <property type="molecule type" value="Genomic_DNA"/>
</dbReference>
<sequence>MNTLYIQHLPEDWQSISAIFVAMGDPQRQRLLLAFEPGERLTAGQLCDASPLNRTTVSHHLKVLRQAGVLNSEKVGKEVFYWVNREAVAAALDNVLAYVKA</sequence>
<keyword evidence="1" id="KW-0059">Arsenical resistance</keyword>
<dbReference type="InterPro" id="IPR036390">
    <property type="entry name" value="WH_DNA-bd_sf"/>
</dbReference>
<proteinExistence type="predicted"/>
<dbReference type="PANTHER" id="PTHR33154">
    <property type="entry name" value="TRANSCRIPTIONAL REGULATOR, ARSR FAMILY"/>
    <property type="match status" value="1"/>
</dbReference>
<evidence type="ECO:0000256" key="3">
    <source>
        <dbReference type="ARBA" id="ARBA00023125"/>
    </source>
</evidence>
<evidence type="ECO:0000259" key="5">
    <source>
        <dbReference type="PROSITE" id="PS50987"/>
    </source>
</evidence>
<dbReference type="GO" id="GO:0003677">
    <property type="term" value="F:DNA binding"/>
    <property type="evidence" value="ECO:0007669"/>
    <property type="project" value="UniProtKB-KW"/>
</dbReference>
<dbReference type="OrthoDB" id="8565358at2"/>
<keyword evidence="2" id="KW-0805">Transcription regulation</keyword>
<evidence type="ECO:0000313" key="7">
    <source>
        <dbReference type="Proteomes" id="UP000245081"/>
    </source>
</evidence>
<feature type="domain" description="HTH arsR-type" evidence="5">
    <location>
        <begin position="9"/>
        <end position="101"/>
    </location>
</feature>